<keyword evidence="2" id="KW-0812">Transmembrane</keyword>
<feature type="transmembrane region" description="Helical" evidence="2">
    <location>
        <begin position="679"/>
        <end position="698"/>
    </location>
</feature>
<protein>
    <submittedName>
        <fullName evidence="3">Uncharacterized protein</fullName>
    </submittedName>
</protein>
<proteinExistence type="predicted"/>
<feature type="transmembrane region" description="Helical" evidence="2">
    <location>
        <begin position="484"/>
        <end position="509"/>
    </location>
</feature>
<feature type="transmembrane region" description="Helical" evidence="2">
    <location>
        <begin position="611"/>
        <end position="635"/>
    </location>
</feature>
<feature type="transmembrane region" description="Helical" evidence="2">
    <location>
        <begin position="399"/>
        <end position="419"/>
    </location>
</feature>
<evidence type="ECO:0000256" key="2">
    <source>
        <dbReference type="SAM" id="Phobius"/>
    </source>
</evidence>
<evidence type="ECO:0000256" key="1">
    <source>
        <dbReference type="SAM" id="MobiDB-lite"/>
    </source>
</evidence>
<feature type="transmembrane region" description="Helical" evidence="2">
    <location>
        <begin position="286"/>
        <end position="307"/>
    </location>
</feature>
<feature type="transmembrane region" description="Helical" evidence="2">
    <location>
        <begin position="154"/>
        <end position="177"/>
    </location>
</feature>
<feature type="transmembrane region" description="Helical" evidence="2">
    <location>
        <begin position="650"/>
        <end position="667"/>
    </location>
</feature>
<feature type="transmembrane region" description="Helical" evidence="2">
    <location>
        <begin position="740"/>
        <end position="761"/>
    </location>
</feature>
<feature type="transmembrane region" description="Helical" evidence="2">
    <location>
        <begin position="521"/>
        <end position="542"/>
    </location>
</feature>
<feature type="transmembrane region" description="Helical" evidence="2">
    <location>
        <begin position="189"/>
        <end position="213"/>
    </location>
</feature>
<name>A0AAD3CGB5_9STRA</name>
<dbReference type="Proteomes" id="UP001054902">
    <property type="component" value="Unassembled WGS sequence"/>
</dbReference>
<evidence type="ECO:0000313" key="3">
    <source>
        <dbReference type="EMBL" id="GFH45129.1"/>
    </source>
</evidence>
<keyword evidence="4" id="KW-1185">Reference proteome</keyword>
<keyword evidence="2" id="KW-1133">Transmembrane helix</keyword>
<feature type="transmembrane region" description="Helical" evidence="2">
    <location>
        <begin position="431"/>
        <end position="456"/>
    </location>
</feature>
<comment type="caution">
    <text evidence="3">The sequence shown here is derived from an EMBL/GenBank/DDBJ whole genome shotgun (WGS) entry which is preliminary data.</text>
</comment>
<organism evidence="3 4">
    <name type="scientific">Chaetoceros tenuissimus</name>
    <dbReference type="NCBI Taxonomy" id="426638"/>
    <lineage>
        <taxon>Eukaryota</taxon>
        <taxon>Sar</taxon>
        <taxon>Stramenopiles</taxon>
        <taxon>Ochrophyta</taxon>
        <taxon>Bacillariophyta</taxon>
        <taxon>Coscinodiscophyceae</taxon>
        <taxon>Chaetocerotophycidae</taxon>
        <taxon>Chaetocerotales</taxon>
        <taxon>Chaetocerotaceae</taxon>
        <taxon>Chaetoceros</taxon>
    </lineage>
</organism>
<keyword evidence="2" id="KW-0472">Membrane</keyword>
<evidence type="ECO:0000313" key="4">
    <source>
        <dbReference type="Proteomes" id="UP001054902"/>
    </source>
</evidence>
<feature type="transmembrane region" description="Helical" evidence="2">
    <location>
        <begin position="571"/>
        <end position="590"/>
    </location>
</feature>
<dbReference type="EMBL" id="BLLK01000020">
    <property type="protein sequence ID" value="GFH45129.1"/>
    <property type="molecule type" value="Genomic_DNA"/>
</dbReference>
<feature type="region of interest" description="Disordered" evidence="1">
    <location>
        <begin position="1"/>
        <end position="23"/>
    </location>
</feature>
<accession>A0AAD3CGB5</accession>
<gene>
    <name evidence="3" type="ORF">CTEN210_01603</name>
</gene>
<feature type="transmembrane region" description="Helical" evidence="2">
    <location>
        <begin position="710"/>
        <end position="728"/>
    </location>
</feature>
<dbReference type="AlphaFoldDB" id="A0AAD3CGB5"/>
<sequence length="792" mass="87354">MNESIKQHGSDGGSSHSDKTIDLATVDPREAALFVAEQASLKSLASNSRSNPQAKEDEVDALIEDPTIASKDASVLSHVSRVSKHREEEKKLLQMVDGVSGEEGRKIVKQSVEIVDLEEEALFESLDIACGVLRILMSGLFLLGTANLHPSLNILLPAVDSSIVGGSFIAGLTLYLVSTFVDFYKSRRGLSFFIDATAQIGIWILLIGSVFVLDDITVDVDKAGQTAEGDFWYPITLFKDSSAVCFIIGFAIMFATHTTEFTVATAKMEEEVDQGDEMKPGSGWRLASTGCASVGALFFVIGGILSLSRIISPDDCIDRFYEDSRDFFFAPSSSNEEVLEQNAPPVVFPEQIHGASRRMVISGLARLAMSMLFIGGSLTTHPMSSFGKTSMFGEGESGARLPMGLCFLFGSLLYTLAAASHFATNRSNGPYLMNLVSFITLCIGSLSLFGGSIALLDNEDVMVYDIHYPTYKVKNEVKWKTHCWLFVLGSSILLVSHVFDGLTLSTSTWPNKESTWRKWEAVSIFFAVVGAIFFIVASIFSMPKTEETAISEMNPEVDSEFVLRYYGERSAFFITGSVFYMLHALLYIFPRVIYCVEPNEADRLERNKNRSLAYVSGISRCVMSACFLSGAGYFFSSETEKILYNTEDRAASFILIGTAIFVAAVATDKRVFKPDPASIFGIIIMLVGSIFLFSNSNRDLGLNQKDQQDVPGIVIAVGSAVLLIGQLWKTRVMFQMSELVHYSLKLTCIFFESMGTLFFMLGESIQQTFILFQMKVPWINMIETDYELLSLK</sequence>
<reference evidence="3 4" key="1">
    <citation type="journal article" date="2021" name="Sci. Rep.">
        <title>The genome of the diatom Chaetoceros tenuissimus carries an ancient integrated fragment of an extant virus.</title>
        <authorList>
            <person name="Hongo Y."/>
            <person name="Kimura K."/>
            <person name="Takaki Y."/>
            <person name="Yoshida Y."/>
            <person name="Baba S."/>
            <person name="Kobayashi G."/>
            <person name="Nagasaki K."/>
            <person name="Hano T."/>
            <person name="Tomaru Y."/>
        </authorList>
    </citation>
    <scope>NUCLEOTIDE SEQUENCE [LARGE SCALE GENOMIC DNA]</scope>
    <source>
        <strain evidence="3 4">NIES-3715</strain>
    </source>
</reference>
<feature type="transmembrane region" description="Helical" evidence="2">
    <location>
        <begin position="359"/>
        <end position="379"/>
    </location>
</feature>